<proteinExistence type="predicted"/>
<protein>
    <submittedName>
        <fullName evidence="1">Uncharacterized protein</fullName>
    </submittedName>
</protein>
<dbReference type="AlphaFoldDB" id="A0A8D8ZQ73"/>
<sequence length="101" mass="10971">MTTGCSIGFQTSRHIHITDCTIPGTRGPRGLQKVDVKDTFFKVNLIDDKTLGRNVLNSVVKSDIMTISTYDMGCTGMSTLLVNLSIIVTSTHTDTHISPVT</sequence>
<name>A0A8D8ZQ73_9HEMI</name>
<evidence type="ECO:0000313" key="1">
    <source>
        <dbReference type="EMBL" id="CAG6750871.1"/>
    </source>
</evidence>
<dbReference type="EMBL" id="HBUF01528177">
    <property type="protein sequence ID" value="CAG6750871.1"/>
    <property type="molecule type" value="Transcribed_RNA"/>
</dbReference>
<reference evidence="1" key="1">
    <citation type="submission" date="2021-05" db="EMBL/GenBank/DDBJ databases">
        <authorList>
            <person name="Alioto T."/>
            <person name="Alioto T."/>
            <person name="Gomez Garrido J."/>
        </authorList>
    </citation>
    <scope>NUCLEOTIDE SEQUENCE</scope>
</reference>
<organism evidence="1">
    <name type="scientific">Cacopsylla melanoneura</name>
    <dbReference type="NCBI Taxonomy" id="428564"/>
    <lineage>
        <taxon>Eukaryota</taxon>
        <taxon>Metazoa</taxon>
        <taxon>Ecdysozoa</taxon>
        <taxon>Arthropoda</taxon>
        <taxon>Hexapoda</taxon>
        <taxon>Insecta</taxon>
        <taxon>Pterygota</taxon>
        <taxon>Neoptera</taxon>
        <taxon>Paraneoptera</taxon>
        <taxon>Hemiptera</taxon>
        <taxon>Sternorrhyncha</taxon>
        <taxon>Psylloidea</taxon>
        <taxon>Psyllidae</taxon>
        <taxon>Psyllinae</taxon>
        <taxon>Cacopsylla</taxon>
    </lineage>
</organism>
<accession>A0A8D8ZQ73</accession>